<organism evidence="1 2">
    <name type="scientific">Ancylostoma caninum</name>
    <name type="common">Dog hookworm</name>
    <dbReference type="NCBI Taxonomy" id="29170"/>
    <lineage>
        <taxon>Eukaryota</taxon>
        <taxon>Metazoa</taxon>
        <taxon>Ecdysozoa</taxon>
        <taxon>Nematoda</taxon>
        <taxon>Chromadorea</taxon>
        <taxon>Rhabditida</taxon>
        <taxon>Rhabditina</taxon>
        <taxon>Rhabditomorpha</taxon>
        <taxon>Strongyloidea</taxon>
        <taxon>Ancylostomatidae</taxon>
        <taxon>Ancylostomatinae</taxon>
        <taxon>Ancylostoma</taxon>
    </lineage>
</organism>
<sequence length="111" mass="12763">MYVRKRVSRGTPKRVDRAAAPVCSVRRRQTYGPPRTAEKGKSSETIPHNIDEVVKDYVEKVVSMGVAGCVNEFKSVSSYRAPDHLYKYESFSKNRARNRYEVSWQSPSKYT</sequence>
<evidence type="ECO:0000313" key="1">
    <source>
        <dbReference type="EMBL" id="RCN38525.1"/>
    </source>
</evidence>
<dbReference type="EMBL" id="JOJR01000393">
    <property type="protein sequence ID" value="RCN38525.1"/>
    <property type="molecule type" value="Genomic_DNA"/>
</dbReference>
<gene>
    <name evidence="1" type="ORF">ANCCAN_15556</name>
</gene>
<protein>
    <submittedName>
        <fullName evidence="1">Uncharacterized protein</fullName>
    </submittedName>
</protein>
<reference evidence="1 2" key="1">
    <citation type="submission" date="2014-10" db="EMBL/GenBank/DDBJ databases">
        <title>Draft genome of the hookworm Ancylostoma caninum.</title>
        <authorList>
            <person name="Mitreva M."/>
        </authorList>
    </citation>
    <scope>NUCLEOTIDE SEQUENCE [LARGE SCALE GENOMIC DNA]</scope>
    <source>
        <strain evidence="1 2">Baltimore</strain>
    </source>
</reference>
<dbReference type="AlphaFoldDB" id="A0A368G6B4"/>
<evidence type="ECO:0000313" key="2">
    <source>
        <dbReference type="Proteomes" id="UP000252519"/>
    </source>
</evidence>
<accession>A0A368G6B4</accession>
<comment type="caution">
    <text evidence="1">The sequence shown here is derived from an EMBL/GenBank/DDBJ whole genome shotgun (WGS) entry which is preliminary data.</text>
</comment>
<name>A0A368G6B4_ANCCA</name>
<keyword evidence="2" id="KW-1185">Reference proteome</keyword>
<proteinExistence type="predicted"/>
<dbReference type="Proteomes" id="UP000252519">
    <property type="component" value="Unassembled WGS sequence"/>
</dbReference>